<proteinExistence type="predicted"/>
<accession>A0A0K1PKY6</accession>
<evidence type="ECO:0000313" key="2">
    <source>
        <dbReference type="Proteomes" id="UP000064967"/>
    </source>
</evidence>
<reference evidence="1 2" key="1">
    <citation type="submission" date="2015-08" db="EMBL/GenBank/DDBJ databases">
        <authorList>
            <person name="Babu N.S."/>
            <person name="Beckwith C.J."/>
            <person name="Beseler K.G."/>
            <person name="Brison A."/>
            <person name="Carone J.V."/>
            <person name="Caskin T.P."/>
            <person name="Diamond M."/>
            <person name="Durham M.E."/>
            <person name="Foxe J.M."/>
            <person name="Go M."/>
            <person name="Henderson B.A."/>
            <person name="Jones I.B."/>
            <person name="McGettigan J.A."/>
            <person name="Micheletti S.J."/>
            <person name="Nasrallah M.E."/>
            <person name="Ortiz D."/>
            <person name="Piller C.R."/>
            <person name="Privatt S.R."/>
            <person name="Schneider S.L."/>
            <person name="Sharp S."/>
            <person name="Smith T.C."/>
            <person name="Stanton J.D."/>
            <person name="Ullery H.E."/>
            <person name="Wilson R.J."/>
            <person name="Serrano M.G."/>
            <person name="Buck G."/>
            <person name="Lee V."/>
            <person name="Wang Y."/>
            <person name="Carvalho R."/>
            <person name="Voegtly L."/>
            <person name="Shi R."/>
            <person name="Duckworth R."/>
            <person name="Johnson A."/>
            <person name="Loviza R."/>
            <person name="Walstead R."/>
            <person name="Shah Z."/>
            <person name="Kiflezghi M."/>
            <person name="Wade K."/>
            <person name="Ball S.L."/>
            <person name="Bradley K.W."/>
            <person name="Asai D.J."/>
            <person name="Bowman C.A."/>
            <person name="Russell D.A."/>
            <person name="Pope W.H."/>
            <person name="Jacobs-Sera D."/>
            <person name="Hendrix R.W."/>
            <person name="Hatfull G.F."/>
        </authorList>
    </citation>
    <scope>NUCLEOTIDE SEQUENCE [LARGE SCALE GENOMIC DNA]</scope>
    <source>
        <strain evidence="1 2">DSM 27648</strain>
    </source>
</reference>
<gene>
    <name evidence="1" type="ORF">AKJ09_00730</name>
</gene>
<protein>
    <submittedName>
        <fullName evidence="1">Uncharacterized protein</fullName>
    </submittedName>
</protein>
<dbReference type="KEGG" id="llu:AKJ09_00730"/>
<dbReference type="STRING" id="1391654.AKJ09_00730"/>
<dbReference type="Proteomes" id="UP000064967">
    <property type="component" value="Chromosome"/>
</dbReference>
<sequence length="58" mass="7090">MYPNNRSRRCSFEVVNVVERPAKSMSDDERRTFGKYLPEPRLRRRDFLETLTVEQRRT</sequence>
<keyword evidence="2" id="KW-1185">Reference proteome</keyword>
<organism evidence="1 2">
    <name type="scientific">Labilithrix luteola</name>
    <dbReference type="NCBI Taxonomy" id="1391654"/>
    <lineage>
        <taxon>Bacteria</taxon>
        <taxon>Pseudomonadati</taxon>
        <taxon>Myxococcota</taxon>
        <taxon>Polyangia</taxon>
        <taxon>Polyangiales</taxon>
        <taxon>Labilitrichaceae</taxon>
        <taxon>Labilithrix</taxon>
    </lineage>
</organism>
<dbReference type="AlphaFoldDB" id="A0A0K1PKY6"/>
<dbReference type="EMBL" id="CP012333">
    <property type="protein sequence ID" value="AKU94066.1"/>
    <property type="molecule type" value="Genomic_DNA"/>
</dbReference>
<name>A0A0K1PKY6_9BACT</name>
<evidence type="ECO:0000313" key="1">
    <source>
        <dbReference type="EMBL" id="AKU94066.1"/>
    </source>
</evidence>